<accession>A0A1C7LRZ6</accession>
<reference evidence="3 4" key="1">
    <citation type="submission" date="2016-03" db="EMBL/GenBank/DDBJ databases">
        <title>Whole genome sequencing of Grifola frondosa 9006-11.</title>
        <authorList>
            <person name="Min B."/>
            <person name="Park H."/>
            <person name="Kim J.-G."/>
            <person name="Cho H."/>
            <person name="Oh Y.-L."/>
            <person name="Kong W.-S."/>
            <person name="Choi I.-G."/>
        </authorList>
    </citation>
    <scope>NUCLEOTIDE SEQUENCE [LARGE SCALE GENOMIC DNA]</scope>
    <source>
        <strain evidence="3 4">9006-11</strain>
    </source>
</reference>
<organism evidence="3 4">
    <name type="scientific">Grifola frondosa</name>
    <name type="common">Maitake</name>
    <name type="synonym">Polyporus frondosus</name>
    <dbReference type="NCBI Taxonomy" id="5627"/>
    <lineage>
        <taxon>Eukaryota</taxon>
        <taxon>Fungi</taxon>
        <taxon>Dikarya</taxon>
        <taxon>Basidiomycota</taxon>
        <taxon>Agaricomycotina</taxon>
        <taxon>Agaricomycetes</taxon>
        <taxon>Polyporales</taxon>
        <taxon>Grifolaceae</taxon>
        <taxon>Grifola</taxon>
    </lineage>
</organism>
<feature type="transmembrane region" description="Helical" evidence="2">
    <location>
        <begin position="20"/>
        <end position="42"/>
    </location>
</feature>
<evidence type="ECO:0000313" key="3">
    <source>
        <dbReference type="EMBL" id="OBZ67493.1"/>
    </source>
</evidence>
<feature type="transmembrane region" description="Helical" evidence="2">
    <location>
        <begin position="227"/>
        <end position="245"/>
    </location>
</feature>
<evidence type="ECO:0000256" key="2">
    <source>
        <dbReference type="SAM" id="Phobius"/>
    </source>
</evidence>
<sequence length="364" mass="40971">MVDWSSQQELAVDGTVFMKFMHALAGLYFWEFVTSLDFEWSFLRGKNRFHWPALFYFLNRYCLLFTMIGLLISLDSTTELNCQPLYTFNQICGQAASGLASINLSIRTMAVWSHSKYIVVPLIVIILGHWSLILQGVLLKAVWVEGEGCVITQTNNTILAATFIYSMCFDALVMILSAWKLYFGVSGRSQLMKMLFKDGLVYFLIAFVSNLLATVFMLLNLNAIMSVIFNVPAAIMSTIVACRAVRRLSRYSAKGPEVFSSTGHSYTGGQFRAATGNHTANSIVVDRRTTIKHTKDLSSGVHVQMQTFTVGDEDHLSDYNSDDIQRQKPPLSNSHPKCNIKQHCLQPRTGRAPYHIPLINCYNP</sequence>
<evidence type="ECO:0000313" key="4">
    <source>
        <dbReference type="Proteomes" id="UP000092993"/>
    </source>
</evidence>
<keyword evidence="2" id="KW-0472">Membrane</keyword>
<comment type="caution">
    <text evidence="3">The sequence shown here is derived from an EMBL/GenBank/DDBJ whole genome shotgun (WGS) entry which is preliminary data.</text>
</comment>
<protein>
    <recommendedName>
        <fullName evidence="5">Transmembrane protein</fullName>
    </recommendedName>
</protein>
<proteinExistence type="predicted"/>
<name>A0A1C7LRZ6_GRIFR</name>
<feature type="transmembrane region" description="Helical" evidence="2">
    <location>
        <begin position="54"/>
        <end position="74"/>
    </location>
</feature>
<dbReference type="EMBL" id="LUGG01000024">
    <property type="protein sequence ID" value="OBZ67493.1"/>
    <property type="molecule type" value="Genomic_DNA"/>
</dbReference>
<keyword evidence="2" id="KW-0812">Transmembrane</keyword>
<feature type="transmembrane region" description="Helical" evidence="2">
    <location>
        <begin position="118"/>
        <end position="138"/>
    </location>
</feature>
<gene>
    <name evidence="3" type="ORF">A0H81_12722</name>
</gene>
<feature type="transmembrane region" description="Helical" evidence="2">
    <location>
        <begin position="158"/>
        <end position="179"/>
    </location>
</feature>
<dbReference type="AlphaFoldDB" id="A0A1C7LRZ6"/>
<feature type="region of interest" description="Disordered" evidence="1">
    <location>
        <begin position="314"/>
        <end position="334"/>
    </location>
</feature>
<keyword evidence="2" id="KW-1133">Transmembrane helix</keyword>
<feature type="transmembrane region" description="Helical" evidence="2">
    <location>
        <begin position="200"/>
        <end position="221"/>
    </location>
</feature>
<evidence type="ECO:0008006" key="5">
    <source>
        <dbReference type="Google" id="ProtNLM"/>
    </source>
</evidence>
<dbReference type="Proteomes" id="UP000092993">
    <property type="component" value="Unassembled WGS sequence"/>
</dbReference>
<feature type="transmembrane region" description="Helical" evidence="2">
    <location>
        <begin position="86"/>
        <end position="106"/>
    </location>
</feature>
<dbReference type="OMA" id="RYCLLFT"/>
<dbReference type="OrthoDB" id="3197626at2759"/>
<keyword evidence="4" id="KW-1185">Reference proteome</keyword>
<evidence type="ECO:0000256" key="1">
    <source>
        <dbReference type="SAM" id="MobiDB-lite"/>
    </source>
</evidence>